<keyword evidence="3" id="KW-1185">Reference proteome</keyword>
<name>A0ABP0EI21_9ASCO</name>
<reference evidence="2 3" key="1">
    <citation type="submission" date="2024-01" db="EMBL/GenBank/DDBJ databases">
        <authorList>
            <consortium name="Genoscope - CEA"/>
            <person name="William W."/>
        </authorList>
    </citation>
    <scope>NUCLEOTIDE SEQUENCE [LARGE SCALE GENOMIC DNA]</scope>
    <source>
        <strain evidence="2 3">29B2s-10</strain>
    </source>
</reference>
<proteinExistence type="predicted"/>
<dbReference type="CDD" id="cd03443">
    <property type="entry name" value="PaaI_thioesterase"/>
    <property type="match status" value="1"/>
</dbReference>
<dbReference type="EMBL" id="OZ004259">
    <property type="protein sequence ID" value="CAK7918364.1"/>
    <property type="molecule type" value="Genomic_DNA"/>
</dbReference>
<evidence type="ECO:0000313" key="3">
    <source>
        <dbReference type="Proteomes" id="UP001497600"/>
    </source>
</evidence>
<dbReference type="InterPro" id="IPR052061">
    <property type="entry name" value="PTE-AB_protein"/>
</dbReference>
<dbReference type="Pfam" id="PF03061">
    <property type="entry name" value="4HBT"/>
    <property type="match status" value="1"/>
</dbReference>
<organism evidence="2 3">
    <name type="scientific">[Candida] anglica</name>
    <dbReference type="NCBI Taxonomy" id="148631"/>
    <lineage>
        <taxon>Eukaryota</taxon>
        <taxon>Fungi</taxon>
        <taxon>Dikarya</taxon>
        <taxon>Ascomycota</taxon>
        <taxon>Saccharomycotina</taxon>
        <taxon>Pichiomycetes</taxon>
        <taxon>Debaryomycetaceae</taxon>
        <taxon>Kurtzmaniella</taxon>
    </lineage>
</organism>
<dbReference type="SUPFAM" id="SSF54637">
    <property type="entry name" value="Thioesterase/thiol ester dehydrase-isomerase"/>
    <property type="match status" value="1"/>
</dbReference>
<dbReference type="InterPro" id="IPR029069">
    <property type="entry name" value="HotDog_dom_sf"/>
</dbReference>
<evidence type="ECO:0000259" key="1">
    <source>
        <dbReference type="Pfam" id="PF03061"/>
    </source>
</evidence>
<feature type="domain" description="Thioesterase" evidence="1">
    <location>
        <begin position="130"/>
        <end position="188"/>
    </location>
</feature>
<dbReference type="Proteomes" id="UP001497600">
    <property type="component" value="Chromosome G"/>
</dbReference>
<dbReference type="InterPro" id="IPR006683">
    <property type="entry name" value="Thioestr_dom"/>
</dbReference>
<evidence type="ECO:0000313" key="2">
    <source>
        <dbReference type="EMBL" id="CAK7918364.1"/>
    </source>
</evidence>
<gene>
    <name evidence="2" type="ORF">CAAN4_G12904</name>
</gene>
<dbReference type="Gene3D" id="3.10.129.10">
    <property type="entry name" value="Hotdog Thioesterase"/>
    <property type="match status" value="1"/>
</dbReference>
<dbReference type="PANTHER" id="PTHR47260">
    <property type="entry name" value="UPF0644 PROTEIN PB2B4.06"/>
    <property type="match status" value="1"/>
</dbReference>
<accession>A0ABP0EI21</accession>
<protein>
    <recommendedName>
        <fullName evidence="1">Thioesterase domain-containing protein</fullName>
    </recommendedName>
</protein>
<dbReference type="PANTHER" id="PTHR47260:SF1">
    <property type="entry name" value="UPF0644 PROTEIN PB2B4.06"/>
    <property type="match status" value="1"/>
</dbReference>
<sequence length="239" mass="27325">MSEFLIDESTAVNTQNNSAIDLKLDSNEERIFKKHPVHKLYRDIYLNHLDKHKDNPLIHEINENIWPMLTGQTLVGPRKISYRSPSSYVIDPIYLETEKVVAEDLYGKGQNYSYTFLHFGDELSGHKALIHGGLLATILDELTCRLAFQNFPSRKGVTASLSLSYKKPCYVNSYVLVRCEVTKKSGRKCWVKGSIYGLNLEQLNENSDQSAIENAENLLTECECLVIEPRWVKELQNAQ</sequence>